<evidence type="ECO:0000259" key="3">
    <source>
        <dbReference type="PROSITE" id="PS50095"/>
    </source>
</evidence>
<feature type="compositionally biased region" description="Polar residues" evidence="2">
    <location>
        <begin position="519"/>
        <end position="537"/>
    </location>
</feature>
<dbReference type="HOGENOM" id="CLU_253364_0_0_1"/>
<feature type="compositionally biased region" description="Basic and acidic residues" evidence="2">
    <location>
        <begin position="427"/>
        <end position="439"/>
    </location>
</feature>
<dbReference type="InParanoid" id="A8XFU6"/>
<evidence type="ECO:0000256" key="1">
    <source>
        <dbReference type="PROSITE-ProRule" id="PRU00152"/>
    </source>
</evidence>
<feature type="compositionally biased region" description="Low complexity" evidence="2">
    <location>
        <begin position="301"/>
        <end position="315"/>
    </location>
</feature>
<dbReference type="PROSITE" id="PS50095">
    <property type="entry name" value="PLAT"/>
    <property type="match status" value="2"/>
</dbReference>
<feature type="region of interest" description="Disordered" evidence="2">
    <location>
        <begin position="549"/>
        <end position="636"/>
    </location>
</feature>
<feature type="domain" description="PLAT" evidence="3">
    <location>
        <begin position="844"/>
        <end position="959"/>
    </location>
</feature>
<feature type="compositionally biased region" description="Polar residues" evidence="2">
    <location>
        <begin position="441"/>
        <end position="453"/>
    </location>
</feature>
<evidence type="ECO:0000313" key="6">
    <source>
        <dbReference type="Proteomes" id="UP000008549"/>
    </source>
</evidence>
<dbReference type="OMA" id="WILSMTI"/>
<dbReference type="Pfam" id="PF03607">
    <property type="entry name" value="DCX"/>
    <property type="match status" value="1"/>
</dbReference>
<evidence type="ECO:0000259" key="4">
    <source>
        <dbReference type="PROSITE" id="PS50309"/>
    </source>
</evidence>
<feature type="compositionally biased region" description="Polar residues" evidence="2">
    <location>
        <begin position="549"/>
        <end position="559"/>
    </location>
</feature>
<evidence type="ECO:0000313" key="7">
    <source>
        <dbReference type="WormBase" id="CBG12474a"/>
    </source>
</evidence>
<dbReference type="RefSeq" id="XP_045094880.1">
    <property type="nucleotide sequence ID" value="XM_045239579.1"/>
</dbReference>
<name>A8XFU6_CAEBR</name>
<dbReference type="InterPro" id="IPR052970">
    <property type="entry name" value="Inner_ear_hair_cell_LOXHD"/>
</dbReference>
<dbReference type="SUPFAM" id="SSF89837">
    <property type="entry name" value="Doublecortin (DC)"/>
    <property type="match status" value="2"/>
</dbReference>
<dbReference type="Proteomes" id="UP000008549">
    <property type="component" value="Unassembled WGS sequence"/>
</dbReference>
<accession>A8XFU6</accession>
<dbReference type="PANTHER" id="PTHR45901:SF7">
    <property type="entry name" value="OXYGEN-REGULATED PROTEIN 1"/>
    <property type="match status" value="1"/>
</dbReference>
<dbReference type="EMBL" id="HE600940">
    <property type="protein sequence ID" value="CAP31450.2"/>
    <property type="molecule type" value="Genomic_DNA"/>
</dbReference>
<dbReference type="InterPro" id="IPR036392">
    <property type="entry name" value="PLAT/LH2_dom_sf"/>
</dbReference>
<comment type="caution">
    <text evidence="1">Lacks conserved residue(s) required for the propagation of feature annotation.</text>
</comment>
<feature type="domain" description="Doublecortin" evidence="4">
    <location>
        <begin position="61"/>
        <end position="143"/>
    </location>
</feature>
<evidence type="ECO:0000313" key="5">
    <source>
        <dbReference type="EMBL" id="CAP31450.2"/>
    </source>
</evidence>
<dbReference type="PROSITE" id="PS50309">
    <property type="entry name" value="DC"/>
    <property type="match status" value="1"/>
</dbReference>
<protein>
    <submittedName>
        <fullName evidence="5">Protein CBG12474</fullName>
    </submittedName>
</protein>
<reference evidence="5 6" key="1">
    <citation type="journal article" date="2003" name="PLoS Biol.">
        <title>The genome sequence of Caenorhabditis briggsae: a platform for comparative genomics.</title>
        <authorList>
            <person name="Stein L.D."/>
            <person name="Bao Z."/>
            <person name="Blasiar D."/>
            <person name="Blumenthal T."/>
            <person name="Brent M.R."/>
            <person name="Chen N."/>
            <person name="Chinwalla A."/>
            <person name="Clarke L."/>
            <person name="Clee C."/>
            <person name="Coghlan A."/>
            <person name="Coulson A."/>
            <person name="D'Eustachio P."/>
            <person name="Fitch D.H."/>
            <person name="Fulton L.A."/>
            <person name="Fulton R.E."/>
            <person name="Griffiths-Jones S."/>
            <person name="Harris T.W."/>
            <person name="Hillier L.W."/>
            <person name="Kamath R."/>
            <person name="Kuwabara P.E."/>
            <person name="Mardis E.R."/>
            <person name="Marra M.A."/>
            <person name="Miner T.L."/>
            <person name="Minx P."/>
            <person name="Mullikin J.C."/>
            <person name="Plumb R.W."/>
            <person name="Rogers J."/>
            <person name="Schein J.E."/>
            <person name="Sohrmann M."/>
            <person name="Spieth J."/>
            <person name="Stajich J.E."/>
            <person name="Wei C."/>
            <person name="Willey D."/>
            <person name="Wilson R.K."/>
            <person name="Durbin R."/>
            <person name="Waterston R.H."/>
        </authorList>
    </citation>
    <scope>NUCLEOTIDE SEQUENCE [LARGE SCALE GENOMIC DNA]</scope>
    <source>
        <strain evidence="5 6">AF16</strain>
    </source>
</reference>
<dbReference type="PANTHER" id="PTHR45901">
    <property type="entry name" value="PROTEIN CBG12474"/>
    <property type="match status" value="1"/>
</dbReference>
<feature type="compositionally biased region" description="Basic and acidic residues" evidence="2">
    <location>
        <begin position="590"/>
        <end position="605"/>
    </location>
</feature>
<dbReference type="InterPro" id="IPR036572">
    <property type="entry name" value="Doublecortin_dom_sf"/>
</dbReference>
<dbReference type="GeneID" id="8581999"/>
<dbReference type="CTD" id="8581999"/>
<feature type="compositionally biased region" description="Acidic residues" evidence="2">
    <location>
        <begin position="454"/>
        <end position="466"/>
    </location>
</feature>
<dbReference type="InterPro" id="IPR001024">
    <property type="entry name" value="PLAT/LH2_dom"/>
</dbReference>
<feature type="compositionally biased region" description="Polar residues" evidence="2">
    <location>
        <begin position="397"/>
        <end position="422"/>
    </location>
</feature>
<dbReference type="InterPro" id="IPR003533">
    <property type="entry name" value="Doublecortin_dom"/>
</dbReference>
<dbReference type="eggNOG" id="ENOG502QUWX">
    <property type="taxonomic scope" value="Eukaryota"/>
</dbReference>
<sequence length="1438" mass="162197">MSHLIPKYDSQDTFRLFMENGQKDKEEVPSSTFSVLPAQPPNGMRRTFENSGITFGSYTAKTVTVYKEGDLHFAGVRVPVSKQRYTTIANLMDDLNRIIYLPYGVRNISTSMGGTVINSLDQLEHLGQYIASSSNPPKKVDLDKIKEKFSATQRREPLRLTAGGDSVYMSSSTPNALPRTKFTYKIDDTPSAVQLFFVLNGKGKFYRTTISQTKVPTMHMLLEELSTSLEIAIHRLYAPGGKLITSVEEILLLGAPRIIACPRHERPIFNDASKELEEKIRQMHPSKYAPRQIYMRTETKSSGGSVAAVTSASSSDNSIEKRKPAPSQNNRLLIRKYPVENGVSNAKNSTITTSYVPKSYATKARKIAPTVSAANAISRKSQSKEISRNSKNEDESAVSSATSTGPIDSGTGTSINSQQSDRPASMTEKKAQMIRDELRANLSNQNRQSSSENYSEEDMIQEEESDYEHIGRGIQSGTSEEEIDSRVGTQDNASRRSGSHQSTVRQTPSTPGSEKPSNHSRTASIQRTRTVSRENTPYQEVCNFHFTPSRQSTAASRPVSSQSLKSKSASLSRETSASTAIQEASDEGLEDVKEENISEEKDDVSIRSPAAETPDTRLPTAESRPSTAGSQKSFASDSSKAFSRMSNYSDMEVILPSDDELDVYRGADTPERERIDRAATKVTRFMRRYAAEKKKVKFEAELQEYSIEILLGERYGLDFDTRLFIILHGEEESSEKLYIAKTDWLLSPMNTYESSQWILQTMKVKKLGILKSIVLGHEQEGYGAGTFIDRVVITETDTDRCFQFQISKWFDSGQVDGLIERDIGLSGYMYWDTPDHKQYKLTQGRWEIRLHSVLSAIGGTTSNVIITAFGEHDSSSHKIVNKNLLNNPAELRYIQLDFGTTIGEIRKLRVELEEAGDKPFYYLDRVEALDLDSKQCCVIMVNGWLHTKQTPGFEYWQPFREAPFFAKDYFTSSVKTYHGSVVFSDKTLIDAEKDQIWLRYIHADEGNGDVRAESSGAFPVIPVVGENGEIEYKFKVDFVTQNNNMTIRVDPTLTKLGYDLMDGMDVLQEVMDSVLKNKEHIVFGQELFIDHITTFYGEHCPYYTIYATSGVVADEDLNENPFFKHLAATVFPANPTKRQLHESEDLQEDEMANWELTMILDNLKPGTPIIPTVVLVANDRRTFEMECMMANPNPIPIGWTIKYNVFLGFEFFFVVIFQLTAPNFGNPRKCRISCEETNDDTYTNVNKIFLTENKTKTHVFIKEQESELEGYDTHEFECHYPDDGGRHSVEYLITMRTESGSGEFRPYINVIGKNGDTGYRAFTANKPFVVKELSTNAINLGDLVSVEVWAKTGKVSDPTENMKLTTDLFQPENWRGTLEVAFLSQLYESNIIEISKNGQIAQSPLILVEREGIEDEEEDGHGLETEEEYEYDEEERYY</sequence>
<feature type="compositionally biased region" description="Polar residues" evidence="2">
    <location>
        <begin position="487"/>
        <end position="512"/>
    </location>
</feature>
<feature type="compositionally biased region" description="Low complexity" evidence="2">
    <location>
        <begin position="560"/>
        <end position="572"/>
    </location>
</feature>
<proteinExistence type="predicted"/>
<dbReference type="SMART" id="SM00537">
    <property type="entry name" value="DCX"/>
    <property type="match status" value="1"/>
</dbReference>
<organism evidence="5 6">
    <name type="scientific">Caenorhabditis briggsae</name>
    <dbReference type="NCBI Taxonomy" id="6238"/>
    <lineage>
        <taxon>Eukaryota</taxon>
        <taxon>Metazoa</taxon>
        <taxon>Ecdysozoa</taxon>
        <taxon>Nematoda</taxon>
        <taxon>Chromadorea</taxon>
        <taxon>Rhabditida</taxon>
        <taxon>Rhabditina</taxon>
        <taxon>Rhabditomorpha</taxon>
        <taxon>Rhabditoidea</taxon>
        <taxon>Rhabditidae</taxon>
        <taxon>Peloderinae</taxon>
        <taxon>Caenorhabditis</taxon>
    </lineage>
</organism>
<dbReference type="GO" id="GO:0035556">
    <property type="term" value="P:intracellular signal transduction"/>
    <property type="evidence" value="ECO:0007669"/>
    <property type="project" value="InterPro"/>
</dbReference>
<dbReference type="KEGG" id="cbr:CBG_12474"/>
<dbReference type="STRING" id="6238.A8XFU6"/>
<feature type="domain" description="PLAT" evidence="3">
    <location>
        <begin position="703"/>
        <end position="824"/>
    </location>
</feature>
<feature type="compositionally biased region" description="Basic and acidic residues" evidence="2">
    <location>
        <begin position="382"/>
        <end position="394"/>
    </location>
</feature>
<feature type="region of interest" description="Disordered" evidence="2">
    <location>
        <begin position="299"/>
        <end position="334"/>
    </location>
</feature>
<feature type="compositionally biased region" description="Polar residues" evidence="2">
    <location>
        <begin position="573"/>
        <end position="582"/>
    </location>
</feature>
<dbReference type="Gene3D" id="3.10.20.230">
    <property type="entry name" value="Doublecortin domain"/>
    <property type="match status" value="1"/>
</dbReference>
<keyword evidence="6" id="KW-1185">Reference proteome</keyword>
<reference evidence="5 6" key="2">
    <citation type="journal article" date="2011" name="PLoS Genet.">
        <title>Caenorhabditis briggsae recombinant inbred line genotypes reveal inter-strain incompatibility and the evolution of recombination.</title>
        <authorList>
            <person name="Ross J.A."/>
            <person name="Koboldt D.C."/>
            <person name="Staisch J.E."/>
            <person name="Chamberlin H.M."/>
            <person name="Gupta B.P."/>
            <person name="Miller R.D."/>
            <person name="Baird S.E."/>
            <person name="Haag E.S."/>
        </authorList>
    </citation>
    <scope>NUCLEOTIDE SEQUENCE [LARGE SCALE GENOMIC DNA]</scope>
    <source>
        <strain evidence="5 6">AF16</strain>
    </source>
</reference>
<dbReference type="SUPFAM" id="SSF49723">
    <property type="entry name" value="Lipase/lipooxygenase domain (PLAT/LH2 domain)"/>
    <property type="match status" value="2"/>
</dbReference>
<gene>
    <name evidence="5 7" type="ORF">CBG12474</name>
    <name evidence="5" type="ORF">CBG_12474</name>
</gene>
<dbReference type="Gene3D" id="2.60.60.20">
    <property type="entry name" value="PLAT/LH2 domain"/>
    <property type="match status" value="2"/>
</dbReference>
<evidence type="ECO:0000256" key="2">
    <source>
        <dbReference type="SAM" id="MobiDB-lite"/>
    </source>
</evidence>
<feature type="region of interest" description="Disordered" evidence="2">
    <location>
        <begin position="1412"/>
        <end position="1438"/>
    </location>
</feature>
<dbReference type="FunCoup" id="A8XFU6">
    <property type="interactions" value="291"/>
</dbReference>
<dbReference type="WormBase" id="CBG12474a">
    <property type="protein sequence ID" value="CBP41104"/>
    <property type="gene ID" value="WBGene00033420"/>
</dbReference>
<feature type="region of interest" description="Disordered" evidence="2">
    <location>
        <begin position="371"/>
        <end position="537"/>
    </location>
</feature>